<dbReference type="Proteomes" id="UP000186940">
    <property type="component" value="Unassembled WGS sequence"/>
</dbReference>
<dbReference type="InterPro" id="IPR028098">
    <property type="entry name" value="Glyco_trans_4-like_N"/>
</dbReference>
<protein>
    <submittedName>
        <fullName evidence="3">Hexosyltransferase</fullName>
    </submittedName>
</protein>
<dbReference type="Pfam" id="PF13439">
    <property type="entry name" value="Glyco_transf_4"/>
    <property type="match status" value="1"/>
</dbReference>
<dbReference type="PANTHER" id="PTHR12526">
    <property type="entry name" value="GLYCOSYLTRANSFERASE"/>
    <property type="match status" value="1"/>
</dbReference>
<evidence type="ECO:0000313" key="4">
    <source>
        <dbReference type="Proteomes" id="UP000186940"/>
    </source>
</evidence>
<dbReference type="InterPro" id="IPR001296">
    <property type="entry name" value="Glyco_trans_1"/>
</dbReference>
<dbReference type="SUPFAM" id="SSF53756">
    <property type="entry name" value="UDP-Glycosyltransferase/glycogen phosphorylase"/>
    <property type="match status" value="1"/>
</dbReference>
<name>A0A1F2P9U8_9EURY</name>
<dbReference type="AlphaFoldDB" id="A0A1F2P9U8"/>
<dbReference type="CDD" id="cd03801">
    <property type="entry name" value="GT4_PimA-like"/>
    <property type="match status" value="1"/>
</dbReference>
<feature type="domain" description="Glycosyl transferase family 1" evidence="1">
    <location>
        <begin position="170"/>
        <end position="326"/>
    </location>
</feature>
<sequence>MNIVFVAKRMYPPHIGGIELYVFELAEALRQEGFACSVISEAEKSAMDRKIINADVVHFCGLDGQFSVYYLKISKKYNKATVITPFYHPIGLTVRSSSARVKPLLYLRLWLNKKKISTYLIKNCDKIIAASSFDQKQLYKDFNVKSVVIPYGINLSKIHIKKVVDKTKLDKNINLSFVGEISSKGNGLSCIVKALNILKSRGCYCKLVAAGRDVGETNKIMKLAEKLNVGDQIQILGMVPNERALEIMANSDIFIMPSYYETFSKVVIEAMAVGVPVIASDVGAHKELIRNPKLRVAYGDAGGLADAIDNLVSDNELYNETIVYEKEFVKQFDWRGVSKRIIELYKRLC</sequence>
<reference evidence="3" key="1">
    <citation type="submission" date="2016-05" db="EMBL/GenBank/DDBJ databases">
        <title>Microbial consortia oxidize butane by reversing methanogenesis.</title>
        <authorList>
            <person name="Laso-Perez R."/>
            <person name="Richter M."/>
            <person name="Wegener G."/>
            <person name="Musat F."/>
        </authorList>
    </citation>
    <scope>NUCLEOTIDE SEQUENCE [LARGE SCALE GENOMIC DNA]</scope>
    <source>
        <strain evidence="3">BOX2</strain>
    </source>
</reference>
<evidence type="ECO:0000259" key="2">
    <source>
        <dbReference type="Pfam" id="PF13439"/>
    </source>
</evidence>
<dbReference type="GO" id="GO:0016757">
    <property type="term" value="F:glycosyltransferase activity"/>
    <property type="evidence" value="ECO:0007669"/>
    <property type="project" value="InterPro"/>
</dbReference>
<keyword evidence="4" id="KW-1185">Reference proteome</keyword>
<dbReference type="STRING" id="1838285.SCAL_001409"/>
<dbReference type="Pfam" id="PF00534">
    <property type="entry name" value="Glycos_transf_1"/>
    <property type="match status" value="1"/>
</dbReference>
<dbReference type="PANTHER" id="PTHR12526:SF625">
    <property type="entry name" value="PHOSPHATIDYLINOSITOL GLYCAN-CLASS A"/>
    <property type="match status" value="1"/>
</dbReference>
<dbReference type="EMBL" id="LYOS01000004">
    <property type="protein sequence ID" value="OFV67491.1"/>
    <property type="molecule type" value="Genomic_DNA"/>
</dbReference>
<comment type="caution">
    <text evidence="3">The sequence shown here is derived from an EMBL/GenBank/DDBJ whole genome shotgun (WGS) entry which is preliminary data.</text>
</comment>
<dbReference type="Gene3D" id="3.40.50.2000">
    <property type="entry name" value="Glycogen Phosphorylase B"/>
    <property type="match status" value="3"/>
</dbReference>
<proteinExistence type="predicted"/>
<organism evidence="3 4">
    <name type="scientific">Candidatus Syntropharchaeum caldarium</name>
    <dbReference type="NCBI Taxonomy" id="1838285"/>
    <lineage>
        <taxon>Archaea</taxon>
        <taxon>Methanobacteriati</taxon>
        <taxon>Methanobacteriota</taxon>
        <taxon>Stenosarchaea group</taxon>
        <taxon>Methanomicrobia</taxon>
        <taxon>Methanosarcinales</taxon>
        <taxon>ANME-2 cluster</taxon>
        <taxon>Candidatus Syntropharchaeum</taxon>
    </lineage>
</organism>
<evidence type="ECO:0000259" key="1">
    <source>
        <dbReference type="Pfam" id="PF00534"/>
    </source>
</evidence>
<feature type="domain" description="Glycosyltransferase subfamily 4-like N-terminal" evidence="2">
    <location>
        <begin position="15"/>
        <end position="156"/>
    </location>
</feature>
<gene>
    <name evidence="3" type="ORF">SCAL_001409</name>
</gene>
<accession>A0A1F2P9U8</accession>
<evidence type="ECO:0000313" key="3">
    <source>
        <dbReference type="EMBL" id="OFV67491.1"/>
    </source>
</evidence>